<evidence type="ECO:0000313" key="1">
    <source>
        <dbReference type="EMBL" id="KAJ7569169.1"/>
    </source>
</evidence>
<organism evidence="1 2">
    <name type="scientific">Diphasiastrum complanatum</name>
    <name type="common">Issler's clubmoss</name>
    <name type="synonym">Lycopodium complanatum</name>
    <dbReference type="NCBI Taxonomy" id="34168"/>
    <lineage>
        <taxon>Eukaryota</taxon>
        <taxon>Viridiplantae</taxon>
        <taxon>Streptophyta</taxon>
        <taxon>Embryophyta</taxon>
        <taxon>Tracheophyta</taxon>
        <taxon>Lycopodiopsida</taxon>
        <taxon>Lycopodiales</taxon>
        <taxon>Lycopodiaceae</taxon>
        <taxon>Lycopodioideae</taxon>
        <taxon>Diphasiastrum</taxon>
    </lineage>
</organism>
<dbReference type="Proteomes" id="UP001162992">
    <property type="component" value="Chromosome 1"/>
</dbReference>
<evidence type="ECO:0000313" key="2">
    <source>
        <dbReference type="Proteomes" id="UP001162992"/>
    </source>
</evidence>
<sequence length="1498" mass="167074">MGLRRDNGALACMVVAEVGAVLTAMRCNARWAGGYDDPLIKGLKELRRKIFSWIRHPWGSINPCHYLAPFLEVVRSDETGAFITGAALSAVYKILISQVFDAGTAQVREAMHAIVESVTSCRFEVTDPGSEEAVLMKILQVLLACMKSEMGGLLSHRDVCNIVNTCFRVVHQSGSKSELLQSAARQTMDELVRVIFAHLSNFDPLPGQNSILASSHEGKDTLAKNGSMDIYDPNPSIVLVDVGSLGNGTADLREVDFNTEAERLASVSSVKSAANKQAKLKKLSSSGSLKPGKAGAGNDTEMLGEDPQLMEPYGIPCIAEIFDFLCSLMSVIDSDTSGQNYILNDEDLPQFALGLVNSAIELGGQSFSHHPKLLSLIQDELFRNLMQIWMPYNPIVLSMVCTTVLKLYHTLQRHIKLQLEAFFSFVIIRLTQGNFGASYQQQEIATEALVDFCHQAQFMPEMYTNFDCNISCSNTFENLVNLLSKSSLPVNCPLSANHILALEGLLAVIHSMEDRIDTMAVDSSKISTISEPSVYVPFWTLECENEKDPACLVEFLRRQKYIKRQLMLGADHFNKDPKKGFQFLQGIHLLPENLDPRSVAYFLRYATGLDKNVVGDFLGDHDGFCLQVLAEFTKTFDFSNMSLDAALRTFLEYFRLPGEAQKIGRILDAFAERYYEQCTDVLASKDAAFLLSYSVILLNTDQHNLQVKKRMTEEDFIRNLRAANGNEDFPREMLKELYRSVVRDEIRISYDSGAGVSEMTLSRWLDLVHRSQQIMPYISCESQSLFDHDMFTIMSGPSIAAISVVFDNAEDEDILNACMDGFLAIAKISSNYHREDIVDDLVVSLCKFTTLLNPISSFEDPIIAFAEDIKARMACITVFTIANRFGDYIHGGWRNILDCIFQLHKLNLLPARLVSDTIDDQEAASDLSQGKVPFGGHSTPLLATSGSKRRSAGLMSRFSQLLLLESEEHRSHPTEQEVAAHQVALQTVENCHVDSIFSDSKFLQADSLSQLAKALILAAGRVQKVHSSPEDEDMAVFGLDLLITITLNNRDRIMLLWQGIYDHLAGIVQISTVPGALVEKAVFGLLRICKRLLPYKEDLADELLRSLQLILKLDARVADVYYERITQEVLQLVRANAGHIRSPIGWRTISSLLSITARHPEAAGYGFEALHFIMHEGAHLTLANYVLWLDAAQAFAESRLGKVERSVQALDLLAESVNSLACWSELFSKETKPDTGSREDTAKVSEKIGQMWMRLILTLQKVCGDQREEVRNHAILSLQQCVLVADRIQVPYLIWADCFDQVIFVLLDDMLEIALRYSPKEFRGMDGTLQHALKFMSKVFLHFLDKLVLLPNFRALWLALLGRMEMYMKARIRGKCSEKLQESIPELLKNMLLIMHARGVLVYQSSALGDSLWELTWHHVHGISPGLQSELFPEQETQPLLEGKSSIDKTAAEDNAGVVVDSCNNAKSADRTVETDPSSAATVQASEPDTVIQNQAAQ</sequence>
<protein>
    <submittedName>
        <fullName evidence="1">Uncharacterized protein</fullName>
    </submittedName>
</protein>
<dbReference type="EMBL" id="CM055092">
    <property type="protein sequence ID" value="KAJ7569169.1"/>
    <property type="molecule type" value="Genomic_DNA"/>
</dbReference>
<name>A0ACC2ERR0_DIPCM</name>
<reference evidence="2" key="1">
    <citation type="journal article" date="2024" name="Proc. Natl. Acad. Sci. U.S.A.">
        <title>Extraordinary preservation of gene collinearity over three hundred million years revealed in homosporous lycophytes.</title>
        <authorList>
            <person name="Li C."/>
            <person name="Wickell D."/>
            <person name="Kuo L.Y."/>
            <person name="Chen X."/>
            <person name="Nie B."/>
            <person name="Liao X."/>
            <person name="Peng D."/>
            <person name="Ji J."/>
            <person name="Jenkins J."/>
            <person name="Williams M."/>
            <person name="Shu S."/>
            <person name="Plott C."/>
            <person name="Barry K."/>
            <person name="Rajasekar S."/>
            <person name="Grimwood J."/>
            <person name="Han X."/>
            <person name="Sun S."/>
            <person name="Hou Z."/>
            <person name="He W."/>
            <person name="Dai G."/>
            <person name="Sun C."/>
            <person name="Schmutz J."/>
            <person name="Leebens-Mack J.H."/>
            <person name="Li F.W."/>
            <person name="Wang L."/>
        </authorList>
    </citation>
    <scope>NUCLEOTIDE SEQUENCE [LARGE SCALE GENOMIC DNA]</scope>
    <source>
        <strain evidence="2">cv. PW_Plant_1</strain>
    </source>
</reference>
<proteinExistence type="predicted"/>
<comment type="caution">
    <text evidence="1">The sequence shown here is derived from an EMBL/GenBank/DDBJ whole genome shotgun (WGS) entry which is preliminary data.</text>
</comment>
<gene>
    <name evidence="1" type="ORF">O6H91_01G064200</name>
</gene>
<accession>A0ACC2ERR0</accession>
<keyword evidence="2" id="KW-1185">Reference proteome</keyword>